<reference evidence="2 3" key="1">
    <citation type="submission" date="2014-11" db="EMBL/GenBank/DDBJ databases">
        <title>Genome sequence of Flavihumibacter solisilvae 3-3.</title>
        <authorList>
            <person name="Zhou G."/>
            <person name="Li M."/>
            <person name="Wang G."/>
        </authorList>
    </citation>
    <scope>NUCLEOTIDE SEQUENCE [LARGE SCALE GENOMIC DNA]</scope>
    <source>
        <strain evidence="2 3">3-3</strain>
    </source>
</reference>
<dbReference type="STRING" id="1349421.OI18_16320"/>
<dbReference type="EMBL" id="JSVC01000018">
    <property type="protein sequence ID" value="KIC93713.1"/>
    <property type="molecule type" value="Genomic_DNA"/>
</dbReference>
<keyword evidence="3" id="KW-1185">Reference proteome</keyword>
<sequence>MIKLPSGFRQIDKELHAAFYFLAAAFINLLFANKNIIRHIAISVSLYCFGVAIEFAQEYSNKLFRKRIHGRFDIEDVQANLKGLVYFSIFWILLVSILFVYNKLRFAKVDESHD</sequence>
<name>A0A0C1LE43_9BACT</name>
<dbReference type="Proteomes" id="UP000031408">
    <property type="component" value="Unassembled WGS sequence"/>
</dbReference>
<evidence type="ECO:0000313" key="2">
    <source>
        <dbReference type="EMBL" id="KIC93713.1"/>
    </source>
</evidence>
<evidence type="ECO:0000313" key="3">
    <source>
        <dbReference type="Proteomes" id="UP000031408"/>
    </source>
</evidence>
<keyword evidence="1" id="KW-1133">Transmembrane helix</keyword>
<protein>
    <recommendedName>
        <fullName evidence="4">VanZ-like domain-containing protein</fullName>
    </recommendedName>
</protein>
<keyword evidence="1" id="KW-0812">Transmembrane</keyword>
<feature type="transmembrane region" description="Helical" evidence="1">
    <location>
        <begin position="83"/>
        <end position="101"/>
    </location>
</feature>
<proteinExistence type="predicted"/>
<gene>
    <name evidence="2" type="ORF">OI18_16320</name>
</gene>
<feature type="transmembrane region" description="Helical" evidence="1">
    <location>
        <begin position="39"/>
        <end position="57"/>
    </location>
</feature>
<evidence type="ECO:0000256" key="1">
    <source>
        <dbReference type="SAM" id="Phobius"/>
    </source>
</evidence>
<comment type="caution">
    <text evidence="2">The sequence shown here is derived from an EMBL/GenBank/DDBJ whole genome shotgun (WGS) entry which is preliminary data.</text>
</comment>
<evidence type="ECO:0008006" key="4">
    <source>
        <dbReference type="Google" id="ProtNLM"/>
    </source>
</evidence>
<keyword evidence="1" id="KW-0472">Membrane</keyword>
<organism evidence="2 3">
    <name type="scientific">Flavihumibacter solisilvae</name>
    <dbReference type="NCBI Taxonomy" id="1349421"/>
    <lineage>
        <taxon>Bacteria</taxon>
        <taxon>Pseudomonadati</taxon>
        <taxon>Bacteroidota</taxon>
        <taxon>Chitinophagia</taxon>
        <taxon>Chitinophagales</taxon>
        <taxon>Chitinophagaceae</taxon>
        <taxon>Flavihumibacter</taxon>
    </lineage>
</organism>
<feature type="transmembrane region" description="Helical" evidence="1">
    <location>
        <begin position="15"/>
        <end position="32"/>
    </location>
</feature>
<dbReference type="AlphaFoldDB" id="A0A0C1LE43"/>
<accession>A0A0C1LE43</accession>